<evidence type="ECO:0000313" key="8">
    <source>
        <dbReference type="Proteomes" id="UP001652700"/>
    </source>
</evidence>
<organism evidence="9">
    <name type="scientific">Diabrotica virgifera virgifera</name>
    <name type="common">western corn rootworm</name>
    <dbReference type="NCBI Taxonomy" id="50390"/>
    <lineage>
        <taxon>Eukaryota</taxon>
        <taxon>Metazoa</taxon>
        <taxon>Ecdysozoa</taxon>
        <taxon>Arthropoda</taxon>
        <taxon>Hexapoda</taxon>
        <taxon>Insecta</taxon>
        <taxon>Pterygota</taxon>
        <taxon>Neoptera</taxon>
        <taxon>Endopterygota</taxon>
        <taxon>Coleoptera</taxon>
        <taxon>Polyphaga</taxon>
        <taxon>Cucujiformia</taxon>
        <taxon>Chrysomeloidea</taxon>
        <taxon>Chrysomelidae</taxon>
        <taxon>Galerucinae</taxon>
        <taxon>Diabroticina</taxon>
        <taxon>Diabroticites</taxon>
        <taxon>Diabrotica</taxon>
    </lineage>
</organism>
<dbReference type="InterPro" id="IPR029058">
    <property type="entry name" value="AB_hydrolase_fold"/>
</dbReference>
<dbReference type="FunCoup" id="A0A6P7F350">
    <property type="interactions" value="163"/>
</dbReference>
<dbReference type="OrthoDB" id="199913at2759"/>
<proteinExistence type="inferred from homology"/>
<dbReference type="SUPFAM" id="SSF53474">
    <property type="entry name" value="alpha/beta-Hydrolases"/>
    <property type="match status" value="1"/>
</dbReference>
<feature type="chain" id="PRO_5028041437" evidence="5">
    <location>
        <begin position="22"/>
        <end position="369"/>
    </location>
</feature>
<evidence type="ECO:0000313" key="9">
    <source>
        <dbReference type="RefSeq" id="XP_028129781.1"/>
    </source>
</evidence>
<protein>
    <submittedName>
        <fullName evidence="9">Pancreatic lipase-related protein 2-like</fullName>
    </submittedName>
</protein>
<dbReference type="PANTHER" id="PTHR11610:SF190">
    <property type="entry name" value="VITELLOGENIN-3-LIKE PROTEIN"/>
    <property type="match status" value="1"/>
</dbReference>
<comment type="similarity">
    <text evidence="2 4">Belongs to the AB hydrolase superfamily. Lipase family.</text>
</comment>
<dbReference type="EnsemblMetazoa" id="XM_028273980.2">
    <property type="protein sequence ID" value="XP_028129781.1"/>
    <property type="gene ID" value="LOC114325847"/>
</dbReference>
<dbReference type="GO" id="GO:0005615">
    <property type="term" value="C:extracellular space"/>
    <property type="evidence" value="ECO:0007669"/>
    <property type="project" value="TreeGrafter"/>
</dbReference>
<dbReference type="Gene3D" id="3.40.50.1820">
    <property type="entry name" value="alpha/beta hydrolase"/>
    <property type="match status" value="1"/>
</dbReference>
<dbReference type="PANTHER" id="PTHR11610">
    <property type="entry name" value="LIPASE"/>
    <property type="match status" value="1"/>
</dbReference>
<dbReference type="RefSeq" id="XP_028129781.1">
    <property type="nucleotide sequence ID" value="XM_028273980.1"/>
</dbReference>
<dbReference type="GO" id="GO:0016042">
    <property type="term" value="P:lipid catabolic process"/>
    <property type="evidence" value="ECO:0007669"/>
    <property type="project" value="TreeGrafter"/>
</dbReference>
<dbReference type="InterPro" id="IPR013818">
    <property type="entry name" value="Lipase"/>
</dbReference>
<reference evidence="7" key="2">
    <citation type="submission" date="2025-05" db="UniProtKB">
        <authorList>
            <consortium name="EnsemblMetazoa"/>
        </authorList>
    </citation>
    <scope>IDENTIFICATION</scope>
</reference>
<dbReference type="KEGG" id="dvv:114325847"/>
<evidence type="ECO:0000256" key="3">
    <source>
        <dbReference type="ARBA" id="ARBA00022525"/>
    </source>
</evidence>
<dbReference type="PRINTS" id="PR00821">
    <property type="entry name" value="TAGLIPASE"/>
</dbReference>
<keyword evidence="5" id="KW-0732">Signal</keyword>
<dbReference type="CDD" id="cd00707">
    <property type="entry name" value="Pancreat_lipase_like"/>
    <property type="match status" value="1"/>
</dbReference>
<dbReference type="Pfam" id="PF00151">
    <property type="entry name" value="Lipase"/>
    <property type="match status" value="1"/>
</dbReference>
<evidence type="ECO:0000256" key="2">
    <source>
        <dbReference type="ARBA" id="ARBA00010701"/>
    </source>
</evidence>
<reference evidence="9" key="1">
    <citation type="submission" date="2025-04" db="UniProtKB">
        <authorList>
            <consortium name="RefSeq"/>
        </authorList>
    </citation>
    <scope>IDENTIFICATION</scope>
    <source>
        <tissue evidence="9">Whole insect</tissue>
    </source>
</reference>
<dbReference type="AlphaFoldDB" id="A0A6P7F350"/>
<dbReference type="GO" id="GO:0016298">
    <property type="term" value="F:lipase activity"/>
    <property type="evidence" value="ECO:0007669"/>
    <property type="project" value="InterPro"/>
</dbReference>
<dbReference type="GeneID" id="114325847"/>
<dbReference type="InterPro" id="IPR000734">
    <property type="entry name" value="TAG_lipase"/>
</dbReference>
<evidence type="ECO:0000313" key="7">
    <source>
        <dbReference type="EnsemblMetazoa" id="XP_028129781.1"/>
    </source>
</evidence>
<accession>A0A6P7F350</accession>
<evidence type="ECO:0000256" key="5">
    <source>
        <dbReference type="SAM" id="SignalP"/>
    </source>
</evidence>
<feature type="domain" description="Lipase" evidence="6">
    <location>
        <begin position="88"/>
        <end position="366"/>
    </location>
</feature>
<name>A0A6P7F350_DIAVI</name>
<sequence length="369" mass="41227">MKYCKIYISLLLLGVCHLSIGMEQDLKDLVNFLQNCTGGNALVEDLLSHNPGNPRSPKDPKDLEYFLYKDKGGNIQREYLIPYTPVKVRSSPSDVTYIFFSKANPIDGVEVNINNIEKLARTSFRSWRETIFVIHGWLGSREADVNSYIRRNLLRYHNVNIFVVDWSPIAGDLYVFAQSQVRKVGEYVADFVRSLINVYSLQLDRLTLVGHSLGAHICGNAGAALNGQVETIVGFDPAGPLFIASYKDNRIDKDDAINVQIIHTNGGRLLKLGYYDPCGDSDFYPNGGRTQRGCECDLTGICSHSRSYELYAESLTTGAFVAQRCDSYSDYEDGKCYGPKVSMGMFPIDKNASGTYYLNTNSQSPYARG</sequence>
<keyword evidence="3" id="KW-0964">Secreted</keyword>
<comment type="subcellular location">
    <subcellularLocation>
        <location evidence="1">Secreted</location>
    </subcellularLocation>
</comment>
<evidence type="ECO:0000259" key="6">
    <source>
        <dbReference type="Pfam" id="PF00151"/>
    </source>
</evidence>
<keyword evidence="8" id="KW-1185">Reference proteome</keyword>
<evidence type="ECO:0000256" key="1">
    <source>
        <dbReference type="ARBA" id="ARBA00004613"/>
    </source>
</evidence>
<dbReference type="InterPro" id="IPR033906">
    <property type="entry name" value="Lipase_N"/>
</dbReference>
<evidence type="ECO:0000256" key="4">
    <source>
        <dbReference type="RuleBase" id="RU004262"/>
    </source>
</evidence>
<feature type="signal peptide" evidence="5">
    <location>
        <begin position="1"/>
        <end position="21"/>
    </location>
</feature>
<dbReference type="InParanoid" id="A0A6P7F350"/>
<dbReference type="Proteomes" id="UP001652700">
    <property type="component" value="Unplaced"/>
</dbReference>
<gene>
    <name evidence="9" type="primary">LOC114325847</name>
</gene>